<evidence type="ECO:0000256" key="4">
    <source>
        <dbReference type="ARBA" id="ARBA00047942"/>
    </source>
</evidence>
<dbReference type="InterPro" id="IPR046818">
    <property type="entry name" value="MmeI_C"/>
</dbReference>
<protein>
    <recommendedName>
        <fullName evidence="1">site-specific DNA-methyltransferase (adenine-specific)</fullName>
        <ecNumber evidence="1">2.1.1.72</ecNumber>
    </recommendedName>
</protein>
<keyword evidence="2" id="KW-0489">Methyltransferase</keyword>
<evidence type="ECO:0000259" key="8">
    <source>
        <dbReference type="Pfam" id="PF20473"/>
    </source>
</evidence>
<evidence type="ECO:0000259" key="7">
    <source>
        <dbReference type="Pfam" id="PF20467"/>
    </source>
</evidence>
<dbReference type="Pfam" id="PF20465">
    <property type="entry name" value="MmeI_hel"/>
    <property type="match status" value="1"/>
</dbReference>
<feature type="domain" description="MmeI-like helicase spacer" evidence="5">
    <location>
        <begin position="180"/>
        <end position="256"/>
    </location>
</feature>
<organism evidence="9 10">
    <name type="scientific">Conyzicola nivalis</name>
    <dbReference type="NCBI Taxonomy" id="1477021"/>
    <lineage>
        <taxon>Bacteria</taxon>
        <taxon>Bacillati</taxon>
        <taxon>Actinomycetota</taxon>
        <taxon>Actinomycetes</taxon>
        <taxon>Micrococcales</taxon>
        <taxon>Microbacteriaceae</taxon>
        <taxon>Conyzicola</taxon>
    </lineage>
</organism>
<name>A0ABV2QKM1_9MICO</name>
<dbReference type="EMBL" id="JBEPSJ010000001">
    <property type="protein sequence ID" value="MET4581579.1"/>
    <property type="molecule type" value="Genomic_DNA"/>
</dbReference>
<evidence type="ECO:0000256" key="2">
    <source>
        <dbReference type="ARBA" id="ARBA00022603"/>
    </source>
</evidence>
<keyword evidence="10" id="KW-1185">Reference proteome</keyword>
<evidence type="ECO:0000313" key="9">
    <source>
        <dbReference type="EMBL" id="MET4581579.1"/>
    </source>
</evidence>
<feature type="domain" description="MmeI-like target recognition" evidence="6">
    <location>
        <begin position="627"/>
        <end position="830"/>
    </location>
</feature>
<keyword evidence="3" id="KW-0808">Transferase</keyword>
<dbReference type="InterPro" id="IPR046820">
    <property type="entry name" value="MmeI_TRD"/>
</dbReference>
<dbReference type="InterPro" id="IPR046819">
    <property type="entry name" value="MmeI_hel"/>
</dbReference>
<dbReference type="PANTHER" id="PTHR33841:SF1">
    <property type="entry name" value="DNA METHYLTRANSFERASE A"/>
    <property type="match status" value="1"/>
</dbReference>
<comment type="catalytic activity">
    <reaction evidence="4">
        <text>a 2'-deoxyadenosine in DNA + S-adenosyl-L-methionine = an N(6)-methyl-2'-deoxyadenosine in DNA + S-adenosyl-L-homocysteine + H(+)</text>
        <dbReference type="Rhea" id="RHEA:15197"/>
        <dbReference type="Rhea" id="RHEA-COMP:12418"/>
        <dbReference type="Rhea" id="RHEA-COMP:12419"/>
        <dbReference type="ChEBI" id="CHEBI:15378"/>
        <dbReference type="ChEBI" id="CHEBI:57856"/>
        <dbReference type="ChEBI" id="CHEBI:59789"/>
        <dbReference type="ChEBI" id="CHEBI:90615"/>
        <dbReference type="ChEBI" id="CHEBI:90616"/>
        <dbReference type="EC" id="2.1.1.72"/>
    </reaction>
</comment>
<reference evidence="9 10" key="1">
    <citation type="submission" date="2024-06" db="EMBL/GenBank/DDBJ databases">
        <title>Sorghum-associated microbial communities from plants grown in Nebraska, USA.</title>
        <authorList>
            <person name="Schachtman D."/>
        </authorList>
    </citation>
    <scope>NUCLEOTIDE SEQUENCE [LARGE SCALE GENOMIC DNA]</scope>
    <source>
        <strain evidence="9 10">2857</strain>
    </source>
</reference>
<evidence type="ECO:0000256" key="3">
    <source>
        <dbReference type="ARBA" id="ARBA00022679"/>
    </source>
</evidence>
<dbReference type="EC" id="2.1.1.72" evidence="1"/>
<sequence length="929" mass="104169">MSDAQLLELVDRRAFRRLFIDELGWNNPDHADMHFDVEGIEYNLTQIAGYKGLRIWFCPELPARRVQRVLDELIGQNSHERLIIFADDTHQEWRWPRKAQMGAANAKLLVHRYTAGLPDQHMANRLNAIAIDFDEDLSLIELLKRVRIAFDAEAEVASVQAARLMGVLYNELESAGTTEHEATLLLARLLFLLFGDDSGMWTPDMFGNFVTTQTDDANLAAQLSELFRVLDTDERKRTLDAESPLVPFRYINGGLFADESTIEKLTSNFRDALISACEFDWGIISPAVFGSMFQTVKNKEDRRRGGEHYTSERDILKTIGPLFLDEYRSRLEESWTDKKKLLKLHKDLGDLRFLDPACGCGNFLIVTYRELRALELDLLKQLREVDIAAGVQSIASRGQLSFDVTGDIKVTLDHFYGIELEEWPARIAETAMLLVDHLANQRMQQDFGLAPDRLPIMIAPTIVHHNALTMSWQDVLPSSDNTFVFGNPPFLGKEQRSAEQTAQMAAVWGNQYSGEMDFVTSWFIVAAEYLQGTKGRFAFVATSSISQGVVVAPLFRPLLALGWRIRFAHRSFIWTTEATGAAGVHCVIVGFDKEGSAPRLFEYESARGVPVEVREVESINGYLVASEALFIDERSQPLNSSIASNIRFGSMAADGGGFFLTAEDAEAALKNTSVAPYIRKFVGARELIHGTDRWCIWMPDRDESAIAGSALLTNHIEAVHTFRSEAKDANVRKDAASSHRFHRVKQPTTSYLCIPRHFSENRDFATVAYLDNLTIAGDANFTSPDPDGFLFAVISSRMFMTWQKAVGGRLRADLRFSSRLTWNSYPLPEISVGVRAALCDAAAGILSARAAHSGRSLAYLYSPLTMPSELVEAHVILDSITDALFGLNPESSLIDRQKRLFDLYVRISESSQLSIPTNVKPQRVTSVRR</sequence>
<dbReference type="InterPro" id="IPR050953">
    <property type="entry name" value="N4_N6_ade-DNA_methylase"/>
</dbReference>
<dbReference type="Proteomes" id="UP001549257">
    <property type="component" value="Unassembled WGS sequence"/>
</dbReference>
<dbReference type="RefSeq" id="WP_354023746.1">
    <property type="nucleotide sequence ID" value="NZ_JBEPSJ010000001.1"/>
</dbReference>
<evidence type="ECO:0000259" key="6">
    <source>
        <dbReference type="Pfam" id="PF20466"/>
    </source>
</evidence>
<feature type="domain" description="MmeI-like C-terminal" evidence="7">
    <location>
        <begin position="837"/>
        <end position="906"/>
    </location>
</feature>
<dbReference type="InterPro" id="IPR029063">
    <property type="entry name" value="SAM-dependent_MTases_sf"/>
</dbReference>
<evidence type="ECO:0000313" key="10">
    <source>
        <dbReference type="Proteomes" id="UP001549257"/>
    </source>
</evidence>
<evidence type="ECO:0000259" key="5">
    <source>
        <dbReference type="Pfam" id="PF20465"/>
    </source>
</evidence>
<dbReference type="Gene3D" id="3.40.50.150">
    <property type="entry name" value="Vaccinia Virus protein VP39"/>
    <property type="match status" value="1"/>
</dbReference>
<dbReference type="Pfam" id="PF20466">
    <property type="entry name" value="MmeI_TRD"/>
    <property type="match status" value="1"/>
</dbReference>
<feature type="domain" description="MmeI-like DNA-methyltransferase" evidence="8">
    <location>
        <begin position="331"/>
        <end position="601"/>
    </location>
</feature>
<dbReference type="PANTHER" id="PTHR33841">
    <property type="entry name" value="DNA METHYLTRANSFERASE YEEA-RELATED"/>
    <property type="match status" value="1"/>
</dbReference>
<dbReference type="InterPro" id="IPR046816">
    <property type="entry name" value="MmeI_Mtase"/>
</dbReference>
<comment type="caution">
    <text evidence="9">The sequence shown here is derived from an EMBL/GenBank/DDBJ whole genome shotgun (WGS) entry which is preliminary data.</text>
</comment>
<evidence type="ECO:0000256" key="1">
    <source>
        <dbReference type="ARBA" id="ARBA00011900"/>
    </source>
</evidence>
<dbReference type="SUPFAM" id="SSF53335">
    <property type="entry name" value="S-adenosyl-L-methionine-dependent methyltransferases"/>
    <property type="match status" value="1"/>
</dbReference>
<gene>
    <name evidence="9" type="ORF">ABIE21_001069</name>
</gene>
<dbReference type="Pfam" id="PF20467">
    <property type="entry name" value="MmeI_C"/>
    <property type="match status" value="1"/>
</dbReference>
<accession>A0ABV2QKM1</accession>
<dbReference type="Pfam" id="PF20473">
    <property type="entry name" value="MmeI_Mtase"/>
    <property type="match status" value="1"/>
</dbReference>
<proteinExistence type="predicted"/>